<dbReference type="PANTHER" id="PTHR10438:SF394">
    <property type="entry name" value="THIOREDOXIN-LIKE PROTEIN CXXS2-RELATED"/>
    <property type="match status" value="1"/>
</dbReference>
<reference evidence="2" key="2">
    <citation type="journal article" date="2024" name="Plant">
        <title>Genomic evolution and insights into agronomic trait innovations of Sesamum species.</title>
        <authorList>
            <person name="Miao H."/>
            <person name="Wang L."/>
            <person name="Qu L."/>
            <person name="Liu H."/>
            <person name="Sun Y."/>
            <person name="Le M."/>
            <person name="Wang Q."/>
            <person name="Wei S."/>
            <person name="Zheng Y."/>
            <person name="Lin W."/>
            <person name="Duan Y."/>
            <person name="Cao H."/>
            <person name="Xiong S."/>
            <person name="Wang X."/>
            <person name="Wei L."/>
            <person name="Li C."/>
            <person name="Ma Q."/>
            <person name="Ju M."/>
            <person name="Zhao R."/>
            <person name="Li G."/>
            <person name="Mu C."/>
            <person name="Tian Q."/>
            <person name="Mei H."/>
            <person name="Zhang T."/>
            <person name="Gao T."/>
            <person name="Zhang H."/>
        </authorList>
    </citation>
    <scope>NUCLEOTIDE SEQUENCE</scope>
    <source>
        <strain evidence="2">G02</strain>
    </source>
</reference>
<sequence>MGQCWTKDMVIAGECINTRSHEFETISTKITRYPKQCWPQSCKQSSSNKDDATTELAGGNVQLITTMEKWEKETSEANKDGKTIVVNFSASWCIPCRQIAAAYRELAEKYSSSILFLTVDVDALAVFISTLQFLTADVDALAEFSTTWDIKATPTFFVLRDGRQLDKLVGANKAELQRKITGIAESNMRTTSLN</sequence>
<dbReference type="PANTHER" id="PTHR10438">
    <property type="entry name" value="THIOREDOXIN"/>
    <property type="match status" value="1"/>
</dbReference>
<feature type="domain" description="Thioredoxin" evidence="1">
    <location>
        <begin position="43"/>
        <end position="185"/>
    </location>
</feature>
<name>A0AAW2KAW1_SESRA</name>
<dbReference type="InterPro" id="IPR036249">
    <property type="entry name" value="Thioredoxin-like_sf"/>
</dbReference>
<dbReference type="AlphaFoldDB" id="A0AAW2KAW1"/>
<dbReference type="Pfam" id="PF00085">
    <property type="entry name" value="Thioredoxin"/>
    <property type="match status" value="1"/>
</dbReference>
<dbReference type="EMBL" id="JACGWJ010000029">
    <property type="protein sequence ID" value="KAL0303991.1"/>
    <property type="molecule type" value="Genomic_DNA"/>
</dbReference>
<dbReference type="InterPro" id="IPR013766">
    <property type="entry name" value="Thioredoxin_domain"/>
</dbReference>
<dbReference type="SUPFAM" id="SSF52833">
    <property type="entry name" value="Thioredoxin-like"/>
    <property type="match status" value="1"/>
</dbReference>
<comment type="caution">
    <text evidence="2">The sequence shown here is derived from an EMBL/GenBank/DDBJ whole genome shotgun (WGS) entry which is preliminary data.</text>
</comment>
<accession>A0AAW2KAW1</accession>
<proteinExistence type="predicted"/>
<dbReference type="InterPro" id="IPR050620">
    <property type="entry name" value="Thioredoxin_H-type-like"/>
</dbReference>
<organism evidence="2">
    <name type="scientific">Sesamum radiatum</name>
    <name type="common">Black benniseed</name>
    <dbReference type="NCBI Taxonomy" id="300843"/>
    <lineage>
        <taxon>Eukaryota</taxon>
        <taxon>Viridiplantae</taxon>
        <taxon>Streptophyta</taxon>
        <taxon>Embryophyta</taxon>
        <taxon>Tracheophyta</taxon>
        <taxon>Spermatophyta</taxon>
        <taxon>Magnoliopsida</taxon>
        <taxon>eudicotyledons</taxon>
        <taxon>Gunneridae</taxon>
        <taxon>Pentapetalae</taxon>
        <taxon>asterids</taxon>
        <taxon>lamiids</taxon>
        <taxon>Lamiales</taxon>
        <taxon>Pedaliaceae</taxon>
        <taxon>Sesamum</taxon>
    </lineage>
</organism>
<dbReference type="Gene3D" id="3.40.30.10">
    <property type="entry name" value="Glutaredoxin"/>
    <property type="match status" value="1"/>
</dbReference>
<protein>
    <submittedName>
        <fullName evidence="2">Thioredoxin H-type</fullName>
    </submittedName>
</protein>
<evidence type="ECO:0000259" key="1">
    <source>
        <dbReference type="PROSITE" id="PS51352"/>
    </source>
</evidence>
<reference evidence="2" key="1">
    <citation type="submission" date="2020-06" db="EMBL/GenBank/DDBJ databases">
        <authorList>
            <person name="Li T."/>
            <person name="Hu X."/>
            <person name="Zhang T."/>
            <person name="Song X."/>
            <person name="Zhang H."/>
            <person name="Dai N."/>
            <person name="Sheng W."/>
            <person name="Hou X."/>
            <person name="Wei L."/>
        </authorList>
    </citation>
    <scope>NUCLEOTIDE SEQUENCE</scope>
    <source>
        <strain evidence="2">G02</strain>
        <tissue evidence="2">Leaf</tissue>
    </source>
</reference>
<dbReference type="PROSITE" id="PS51352">
    <property type="entry name" value="THIOREDOXIN_2"/>
    <property type="match status" value="1"/>
</dbReference>
<dbReference type="CDD" id="cd02947">
    <property type="entry name" value="TRX_family"/>
    <property type="match status" value="1"/>
</dbReference>
<gene>
    <name evidence="2" type="ORF">Sradi_6267200</name>
</gene>
<evidence type="ECO:0000313" key="2">
    <source>
        <dbReference type="EMBL" id="KAL0303991.1"/>
    </source>
</evidence>